<gene>
    <name evidence="2" type="ORF">A3C86_03810</name>
</gene>
<dbReference type="EMBL" id="MFLD01000043">
    <property type="protein sequence ID" value="OGG58241.1"/>
    <property type="molecule type" value="Genomic_DNA"/>
</dbReference>
<feature type="compositionally biased region" description="Basic and acidic residues" evidence="1">
    <location>
        <begin position="50"/>
        <end position="62"/>
    </location>
</feature>
<reference evidence="2 3" key="1">
    <citation type="journal article" date="2016" name="Nat. Commun.">
        <title>Thousands of microbial genomes shed light on interconnected biogeochemical processes in an aquifer system.</title>
        <authorList>
            <person name="Anantharaman K."/>
            <person name="Brown C.T."/>
            <person name="Hug L.A."/>
            <person name="Sharon I."/>
            <person name="Castelle C.J."/>
            <person name="Probst A.J."/>
            <person name="Thomas B.C."/>
            <person name="Singh A."/>
            <person name="Wilkins M.J."/>
            <person name="Karaoz U."/>
            <person name="Brodie E.L."/>
            <person name="Williams K.H."/>
            <person name="Hubbard S.S."/>
            <person name="Banfield J.F."/>
        </authorList>
    </citation>
    <scope>NUCLEOTIDE SEQUENCE [LARGE SCALE GENOMIC DNA]</scope>
</reference>
<dbReference type="Proteomes" id="UP000178042">
    <property type="component" value="Unassembled WGS sequence"/>
</dbReference>
<organism evidence="2 3">
    <name type="scientific">Candidatus Kaiserbacteria bacterium RIFCSPHIGHO2_02_FULL_49_16</name>
    <dbReference type="NCBI Taxonomy" id="1798490"/>
    <lineage>
        <taxon>Bacteria</taxon>
        <taxon>Candidatus Kaiseribacteriota</taxon>
    </lineage>
</organism>
<evidence type="ECO:0000256" key="1">
    <source>
        <dbReference type="SAM" id="MobiDB-lite"/>
    </source>
</evidence>
<protein>
    <submittedName>
        <fullName evidence="2">Uncharacterized protein</fullName>
    </submittedName>
</protein>
<accession>A0A1F6DA48</accession>
<comment type="caution">
    <text evidence="2">The sequence shown here is derived from an EMBL/GenBank/DDBJ whole genome shotgun (WGS) entry which is preliminary data.</text>
</comment>
<proteinExistence type="predicted"/>
<dbReference type="AlphaFoldDB" id="A0A1F6DA48"/>
<sequence>MAQNNDRNKFLDLLHRAIMFWKPVQPTFETTRQEKNADCNDTQTRSHKTAGADEKPNDKSPE</sequence>
<evidence type="ECO:0000313" key="2">
    <source>
        <dbReference type="EMBL" id="OGG58241.1"/>
    </source>
</evidence>
<feature type="region of interest" description="Disordered" evidence="1">
    <location>
        <begin position="29"/>
        <end position="62"/>
    </location>
</feature>
<name>A0A1F6DA48_9BACT</name>
<evidence type="ECO:0000313" key="3">
    <source>
        <dbReference type="Proteomes" id="UP000178042"/>
    </source>
</evidence>